<dbReference type="PIRSF" id="PIRSF000429">
    <property type="entry name" value="Ac-CoA_Ac_transf"/>
    <property type="match status" value="1"/>
</dbReference>
<dbReference type="EMBL" id="JBGFUD010000908">
    <property type="protein sequence ID" value="MFH4975444.1"/>
    <property type="molecule type" value="Genomic_DNA"/>
</dbReference>
<feature type="domain" description="Thiolase N-terminal" evidence="6">
    <location>
        <begin position="19"/>
        <end position="275"/>
    </location>
</feature>
<dbReference type="Pfam" id="PF02803">
    <property type="entry name" value="Thiolase_C"/>
    <property type="match status" value="1"/>
</dbReference>
<dbReference type="Pfam" id="PF00108">
    <property type="entry name" value="Thiolase_N"/>
    <property type="match status" value="1"/>
</dbReference>
<evidence type="ECO:0008006" key="10">
    <source>
        <dbReference type="Google" id="ProtNLM"/>
    </source>
</evidence>
<keyword evidence="3 5" id="KW-0012">Acyltransferase</keyword>
<dbReference type="PANTHER" id="PTHR18919:SF133">
    <property type="entry name" value="ACETYL-COA C-ACETYLTRANSFERASE"/>
    <property type="match status" value="1"/>
</dbReference>
<name>A0ABD6EBC6_9BILA</name>
<organism evidence="8 9">
    <name type="scientific">Gnathostoma spinigerum</name>
    <dbReference type="NCBI Taxonomy" id="75299"/>
    <lineage>
        <taxon>Eukaryota</taxon>
        <taxon>Metazoa</taxon>
        <taxon>Ecdysozoa</taxon>
        <taxon>Nematoda</taxon>
        <taxon>Chromadorea</taxon>
        <taxon>Rhabditida</taxon>
        <taxon>Spirurina</taxon>
        <taxon>Gnathostomatomorpha</taxon>
        <taxon>Gnathostomatoidea</taxon>
        <taxon>Gnathostomatidae</taxon>
        <taxon>Gnathostoma</taxon>
    </lineage>
</organism>
<dbReference type="Gene3D" id="3.40.47.10">
    <property type="match status" value="1"/>
</dbReference>
<dbReference type="InterPro" id="IPR020617">
    <property type="entry name" value="Thiolase_C"/>
</dbReference>
<comment type="similarity">
    <text evidence="1 5">Belongs to the thiolase-like superfamily. Thiolase family.</text>
</comment>
<dbReference type="PROSITE" id="PS00737">
    <property type="entry name" value="THIOLASE_2"/>
    <property type="match status" value="1"/>
</dbReference>
<dbReference type="InterPro" id="IPR002155">
    <property type="entry name" value="Thiolase"/>
</dbReference>
<evidence type="ECO:0000313" key="8">
    <source>
        <dbReference type="EMBL" id="MFH4975444.1"/>
    </source>
</evidence>
<dbReference type="InterPro" id="IPR016039">
    <property type="entry name" value="Thiolase-like"/>
</dbReference>
<evidence type="ECO:0000259" key="7">
    <source>
        <dbReference type="Pfam" id="PF02803"/>
    </source>
</evidence>
<dbReference type="Proteomes" id="UP001608902">
    <property type="component" value="Unassembled WGS sequence"/>
</dbReference>
<dbReference type="InterPro" id="IPR020613">
    <property type="entry name" value="Thiolase_CS"/>
</dbReference>
<comment type="caution">
    <text evidence="8">The sequence shown here is derived from an EMBL/GenBank/DDBJ whole genome shotgun (WGS) entry which is preliminary data.</text>
</comment>
<proteinExistence type="inferred from homology"/>
<protein>
    <recommendedName>
        <fullName evidence="10">Acetyl-CoA acetyltransferase</fullName>
    </recommendedName>
</protein>
<feature type="domain" description="Thiolase C-terminal" evidence="7">
    <location>
        <begin position="287"/>
        <end position="405"/>
    </location>
</feature>
<dbReference type="InterPro" id="IPR020616">
    <property type="entry name" value="Thiolase_N"/>
</dbReference>
<evidence type="ECO:0000256" key="5">
    <source>
        <dbReference type="RuleBase" id="RU003557"/>
    </source>
</evidence>
<accession>A0ABD6EBC6</accession>
<evidence type="ECO:0000256" key="2">
    <source>
        <dbReference type="ARBA" id="ARBA00022679"/>
    </source>
</evidence>
<dbReference type="PANTHER" id="PTHR18919">
    <property type="entry name" value="ACETYL-COA C-ACYLTRANSFERASE"/>
    <property type="match status" value="1"/>
</dbReference>
<gene>
    <name evidence="8" type="ORF">AB6A40_002153</name>
</gene>
<evidence type="ECO:0000313" key="9">
    <source>
        <dbReference type="Proteomes" id="UP001608902"/>
    </source>
</evidence>
<keyword evidence="2 5" id="KW-0808">Transferase</keyword>
<dbReference type="GO" id="GO:0016746">
    <property type="term" value="F:acyltransferase activity"/>
    <property type="evidence" value="ECO:0007669"/>
    <property type="project" value="UniProtKB-KW"/>
</dbReference>
<evidence type="ECO:0000256" key="1">
    <source>
        <dbReference type="ARBA" id="ARBA00010982"/>
    </source>
</evidence>
<sequence>MPSSIVTDDQHFCAAQEDVYVIAAVRTPIASFRSSFSPLSAVDLGAIVVKEAIRRAGISPNDVEETIVGCVLPAGQGQNIARQISIRSGIPVTSQAVTINKVCSSSLKAAIIATQQIKLGDRHVVIAAGAESMSNAPFYLPRGELPYGGIKLMDGLERDGLTDSIVNKSMGLCAEHTVKEYGITRQELDSYAIESYRRAADAWKLGLFAEEVVAIPITQRKGDNIVVNEDEEYKRLKVDKVPLLAPAFLKDGSGTITAANASSINDGAAALVFVSGERVNKGNVIGKPIAKVLIYAEVGLDPIDFTRAPVIAAQKLLSMAHITKDRVAVWEVNEAFSVTAVVFIKELGLDPSRVNVKGGAVALGHPIGASGARILTTLIYALKEDELGVAVICNGGGEATAILLSRM</sequence>
<dbReference type="CDD" id="cd00751">
    <property type="entry name" value="thiolase"/>
    <property type="match status" value="1"/>
</dbReference>
<evidence type="ECO:0000256" key="4">
    <source>
        <dbReference type="PIRSR" id="PIRSR000429-1"/>
    </source>
</evidence>
<feature type="active site" description="Acyl-thioester intermediate" evidence="4">
    <location>
        <position position="103"/>
    </location>
</feature>
<dbReference type="SUPFAM" id="SSF53901">
    <property type="entry name" value="Thiolase-like"/>
    <property type="match status" value="2"/>
</dbReference>
<feature type="active site" description="Proton acceptor" evidence="4">
    <location>
        <position position="365"/>
    </location>
</feature>
<feature type="active site" description="Proton acceptor" evidence="4">
    <location>
        <position position="393"/>
    </location>
</feature>
<reference evidence="8 9" key="1">
    <citation type="submission" date="2024-08" db="EMBL/GenBank/DDBJ databases">
        <title>Gnathostoma spinigerum genome.</title>
        <authorList>
            <person name="Gonzalez-Bertolin B."/>
            <person name="Monzon S."/>
            <person name="Zaballos A."/>
            <person name="Jimenez P."/>
            <person name="Dekumyoy P."/>
            <person name="Varona S."/>
            <person name="Cuesta I."/>
            <person name="Sumanam S."/>
            <person name="Adisakwattana P."/>
            <person name="Gasser R.B."/>
            <person name="Hernandez-Gonzalez A."/>
            <person name="Young N.D."/>
            <person name="Perteguer M.J."/>
        </authorList>
    </citation>
    <scope>NUCLEOTIDE SEQUENCE [LARGE SCALE GENOMIC DNA]</scope>
    <source>
        <strain evidence="8">AL3</strain>
        <tissue evidence="8">Liver</tissue>
    </source>
</reference>
<dbReference type="AlphaFoldDB" id="A0ABD6EBC6"/>
<evidence type="ECO:0000259" key="6">
    <source>
        <dbReference type="Pfam" id="PF00108"/>
    </source>
</evidence>
<dbReference type="NCBIfam" id="TIGR01930">
    <property type="entry name" value="AcCoA-C-Actrans"/>
    <property type="match status" value="1"/>
</dbReference>
<evidence type="ECO:0000256" key="3">
    <source>
        <dbReference type="ARBA" id="ARBA00023315"/>
    </source>
</evidence>
<keyword evidence="9" id="KW-1185">Reference proteome</keyword>